<feature type="repeat" description="TPR" evidence="1">
    <location>
        <begin position="131"/>
        <end position="164"/>
    </location>
</feature>
<proteinExistence type="predicted"/>
<reference evidence="3 4" key="1">
    <citation type="submission" date="2015-11" db="EMBL/GenBank/DDBJ databases">
        <authorList>
            <consortium name="Pathogen Informatics"/>
        </authorList>
    </citation>
    <scope>NUCLEOTIDE SEQUENCE [LARGE SCALE GENOMIC DNA]</scope>
    <source>
        <strain evidence="3 4">006A-0059</strain>
    </source>
</reference>
<evidence type="ECO:0000256" key="2">
    <source>
        <dbReference type="SAM" id="Phobius"/>
    </source>
</evidence>
<accession>A0A0S4STN8</accession>
<name>A0A0S4STN8_CAMHY</name>
<sequence length="774" mass="87803">MADEQKEEVVILEKDDENSIVPLEELETKEEPVVEQQIQNKKNNFLMFGLIGGGAFILFLILILVLLFKNNGSSDKTPKLEPPKTVKQTEIKTFSPSKIDDMLKKANKLYESGNKFEALKIYENVAIYNEALSNYNLGVSQMNQYKFKDALESFKKAITNQENTSVSALNAAVCALELNEIQLFKYYIDIANAFLAGESDSSLYAYYNAIINYYKGYYIEALNILENAPTNKYYENQKNYLRAKILSYLYLDSDSIKALNKVDSYDVNLPLGLLEARSGNYEIAKKYLNKALVDEKNANLTKLAIALINLKTGEFAQAGMALKDINEKNETFASSKYPIKAALNPELFDLDIAQNSFDLETFFSINNIYEMLFYFAPYKVFDAKQTMDYIRKGGISLFLDENNEADEYLKASRTLSKANLNLSKAIAVALDYNLREANSQLLNITKLYTNHSILHYNLALTYAQLGNFSESYKHFITSYHLDPKNHLSGVFAIVTSTMINKENKKLIAEVIENLDQDGAAEDRDMYHAIIQLTLGNKGALLNWLENDKSKNVLNIAFGSIAGYLIGKNDTSDKKTEQLKTMLPNDILVNILNFTSKFDKNNIKEYAKDIQYNFFNNKLNKESLYGGANIIRVSFTKLLQISGLLNVQRDRIKKDLELTNDNHQNIMQTLAYLDLFTNNYEEAYTIYNDLIDNYNMRDSNSLFLASVASIGANHPESAIGYLRLSKIIDPTSKESIFALGLLYQEVGNIDAAITQYISLGDSDFKSEFFTFNLVD</sequence>
<evidence type="ECO:0000313" key="3">
    <source>
        <dbReference type="EMBL" id="CUU89194.1"/>
    </source>
</evidence>
<keyword evidence="2" id="KW-1133">Transmembrane helix</keyword>
<dbReference type="EC" id="2.7.6.5" evidence="3"/>
<comment type="caution">
    <text evidence="3">The sequence shown here is derived from an EMBL/GenBank/DDBJ whole genome shotgun (WGS) entry which is preliminary data.</text>
</comment>
<dbReference type="SMART" id="SM00028">
    <property type="entry name" value="TPR"/>
    <property type="match status" value="2"/>
</dbReference>
<dbReference type="Gene3D" id="1.25.40.10">
    <property type="entry name" value="Tetratricopeptide repeat domain"/>
    <property type="match status" value="3"/>
</dbReference>
<dbReference type="Proteomes" id="UP000052237">
    <property type="component" value="Unassembled WGS sequence"/>
</dbReference>
<keyword evidence="4" id="KW-1185">Reference proteome</keyword>
<evidence type="ECO:0000313" key="4">
    <source>
        <dbReference type="Proteomes" id="UP000052237"/>
    </source>
</evidence>
<evidence type="ECO:0000256" key="1">
    <source>
        <dbReference type="PROSITE-ProRule" id="PRU00339"/>
    </source>
</evidence>
<gene>
    <name evidence="3" type="primary">relA_2</name>
    <name evidence="3" type="ORF">ERS686654_01962</name>
</gene>
<feature type="repeat" description="TPR" evidence="1">
    <location>
        <begin position="452"/>
        <end position="485"/>
    </location>
</feature>
<dbReference type="InterPro" id="IPR011990">
    <property type="entry name" value="TPR-like_helical_dom_sf"/>
</dbReference>
<feature type="transmembrane region" description="Helical" evidence="2">
    <location>
        <begin position="45"/>
        <end position="68"/>
    </location>
</feature>
<dbReference type="RefSeq" id="WP_059435438.1">
    <property type="nucleotide sequence ID" value="NZ_FAVB01000006.1"/>
</dbReference>
<keyword evidence="2" id="KW-0472">Membrane</keyword>
<protein>
    <submittedName>
        <fullName evidence="3">GTP pyrophosphokinase</fullName>
        <ecNumber evidence="3">2.7.6.5</ecNumber>
    </submittedName>
</protein>
<dbReference type="EMBL" id="FAVB01000006">
    <property type="protein sequence ID" value="CUU89194.1"/>
    <property type="molecule type" value="Genomic_DNA"/>
</dbReference>
<dbReference type="GO" id="GO:0008728">
    <property type="term" value="F:GTP diphosphokinase activity"/>
    <property type="evidence" value="ECO:0007669"/>
    <property type="project" value="UniProtKB-EC"/>
</dbReference>
<keyword evidence="1" id="KW-0802">TPR repeat</keyword>
<dbReference type="PROSITE" id="PS50005">
    <property type="entry name" value="TPR"/>
    <property type="match status" value="2"/>
</dbReference>
<keyword evidence="3" id="KW-0808">Transferase</keyword>
<organism evidence="3 4">
    <name type="scientific">Campylobacter hyointestinalis subsp. hyointestinalis</name>
    <dbReference type="NCBI Taxonomy" id="91352"/>
    <lineage>
        <taxon>Bacteria</taxon>
        <taxon>Pseudomonadati</taxon>
        <taxon>Campylobacterota</taxon>
        <taxon>Epsilonproteobacteria</taxon>
        <taxon>Campylobacterales</taxon>
        <taxon>Campylobacteraceae</taxon>
        <taxon>Campylobacter</taxon>
    </lineage>
</organism>
<dbReference type="AlphaFoldDB" id="A0A0S4STN8"/>
<keyword evidence="2" id="KW-0812">Transmembrane</keyword>
<dbReference type="InterPro" id="IPR019734">
    <property type="entry name" value="TPR_rpt"/>
</dbReference>
<dbReference type="SUPFAM" id="SSF48452">
    <property type="entry name" value="TPR-like"/>
    <property type="match status" value="3"/>
</dbReference>
<dbReference type="Pfam" id="PF13181">
    <property type="entry name" value="TPR_8"/>
    <property type="match status" value="1"/>
</dbReference>